<feature type="region of interest" description="Disordered" evidence="1">
    <location>
        <begin position="13"/>
        <end position="35"/>
    </location>
</feature>
<name>Q5MG97_IPOBA</name>
<accession>Q5MG97</accession>
<dbReference type="AlphaFoldDB" id="Q5MG97"/>
<protein>
    <submittedName>
        <fullName evidence="2">Uncharacterized protein</fullName>
    </submittedName>
</protein>
<dbReference type="EMBL" id="AY830138">
    <property type="protein sequence ID" value="AAV88071.1"/>
    <property type="molecule type" value="Genomic_DNA"/>
</dbReference>
<evidence type="ECO:0000256" key="1">
    <source>
        <dbReference type="SAM" id="MobiDB-lite"/>
    </source>
</evidence>
<sequence>MSVLVCGFMRRQPERSPEIATSDSSIAGSRPFRRC</sequence>
<proteinExistence type="predicted"/>
<reference evidence="2" key="1">
    <citation type="submission" date="2004-11" db="EMBL/GenBank/DDBJ databases">
        <title>An RGA cluster in sweet potato.</title>
        <authorList>
            <person name="Sosinski B.R."/>
            <person name="He L."/>
            <person name="Pokryzwa R.M."/>
            <person name="Martin S.L."/>
            <person name="Salstead A.P."/>
            <person name="Roldan M.A."/>
        </authorList>
    </citation>
    <scope>NUCLEOTIDE SEQUENCE</scope>
</reference>
<organism evidence="2">
    <name type="scientific">Ipomoea batatas</name>
    <name type="common">Sweet potato</name>
    <name type="synonym">Convolvulus batatas</name>
    <dbReference type="NCBI Taxonomy" id="4120"/>
    <lineage>
        <taxon>Eukaryota</taxon>
        <taxon>Viridiplantae</taxon>
        <taxon>Streptophyta</taxon>
        <taxon>Embryophyta</taxon>
        <taxon>Tracheophyta</taxon>
        <taxon>Spermatophyta</taxon>
        <taxon>Magnoliopsida</taxon>
        <taxon>eudicotyledons</taxon>
        <taxon>Gunneridae</taxon>
        <taxon>Pentapetalae</taxon>
        <taxon>asterids</taxon>
        <taxon>lamiids</taxon>
        <taxon>Solanales</taxon>
        <taxon>Convolvulaceae</taxon>
        <taxon>Ipomoeeae</taxon>
        <taxon>Ipomoea</taxon>
    </lineage>
</organism>
<evidence type="ECO:0000313" key="2">
    <source>
        <dbReference type="EMBL" id="AAV88071.1"/>
    </source>
</evidence>